<feature type="binding site" evidence="11">
    <location>
        <position position="379"/>
    </location>
    <ligand>
        <name>ATP</name>
        <dbReference type="ChEBI" id="CHEBI:30616"/>
    </ligand>
</feature>
<dbReference type="Pfam" id="PF00120">
    <property type="entry name" value="Gln-synt_C"/>
    <property type="match status" value="1"/>
</dbReference>
<dbReference type="HOGENOM" id="CLU_017290_1_2_11"/>
<keyword evidence="5" id="KW-0963">Cytoplasm</keyword>
<dbReference type="KEGG" id="mcu:HMPREF0573_11635"/>
<proteinExistence type="inferred from homology"/>
<dbReference type="PROSITE" id="PS00181">
    <property type="entry name" value="GLNA_ATP"/>
    <property type="match status" value="1"/>
</dbReference>
<dbReference type="GO" id="GO:0005524">
    <property type="term" value="F:ATP binding"/>
    <property type="evidence" value="ECO:0007669"/>
    <property type="project" value="UniProtKB-KW"/>
</dbReference>
<dbReference type="eggNOG" id="COG0174">
    <property type="taxonomic scope" value="Bacteria"/>
</dbReference>
<evidence type="ECO:0000256" key="11">
    <source>
        <dbReference type="PIRSR" id="PIRSR604809-2"/>
    </source>
</evidence>
<organism evidence="19 20">
    <name type="scientific">Mobiluncus curtisii (strain ATCC 43063 / DSM 2711 / V125)</name>
    <name type="common">Falcivibrio vaginalis</name>
    <dbReference type="NCBI Taxonomy" id="548479"/>
    <lineage>
        <taxon>Bacteria</taxon>
        <taxon>Bacillati</taxon>
        <taxon>Actinomycetota</taxon>
        <taxon>Actinomycetes</taxon>
        <taxon>Actinomycetales</taxon>
        <taxon>Actinomycetaceae</taxon>
        <taxon>Mobiluncus</taxon>
    </lineage>
</organism>
<evidence type="ECO:0000256" key="5">
    <source>
        <dbReference type="ARBA" id="ARBA00022490"/>
    </source>
</evidence>
<evidence type="ECO:0000256" key="12">
    <source>
        <dbReference type="PIRSR" id="PIRSR604809-3"/>
    </source>
</evidence>
<evidence type="ECO:0000256" key="14">
    <source>
        <dbReference type="PROSITE-ProRule" id="PRU01330"/>
    </source>
</evidence>
<feature type="modified residue" description="O-AMP-tyrosine" evidence="13">
    <location>
        <position position="438"/>
    </location>
</feature>
<keyword evidence="6 16" id="KW-0436">Ligase</keyword>
<evidence type="ECO:0000256" key="13">
    <source>
        <dbReference type="PIRSR" id="PIRSR604809-50"/>
    </source>
</evidence>
<accession>D6ZH46</accession>
<feature type="binding site" evidence="11">
    <location>
        <begin position="262"/>
        <end position="264"/>
    </location>
    <ligand>
        <name>ATP</name>
        <dbReference type="ChEBI" id="CHEBI:30616"/>
    </ligand>
</feature>
<evidence type="ECO:0000256" key="9">
    <source>
        <dbReference type="ARBA" id="ARBA00049436"/>
    </source>
</evidence>
<dbReference type="PROSITE" id="PS51987">
    <property type="entry name" value="GS_CATALYTIC"/>
    <property type="match status" value="1"/>
</dbReference>
<reference evidence="20" key="1">
    <citation type="submission" date="2010-03" db="EMBL/GenBank/DDBJ databases">
        <title>Complete sequence of Mobiluncus curtisii ATCC 43063.</title>
        <authorList>
            <person name="Muzny D."/>
            <person name="Qin X."/>
            <person name="Deng J."/>
            <person name="Jiang H."/>
            <person name="Liu Y."/>
            <person name="Qu J."/>
            <person name="Song X.-Z."/>
            <person name="Zhang L."/>
            <person name="Thornton R."/>
            <person name="Coyle M."/>
            <person name="Francisco L."/>
            <person name="Jackson L."/>
            <person name="Javaid M."/>
            <person name="Korchina V."/>
            <person name="Kovar C."/>
            <person name="Mata R."/>
            <person name="Mathew T."/>
            <person name="Ngo R."/>
            <person name="Nguyen L."/>
            <person name="Nguyen N."/>
            <person name="Okwuonu G."/>
            <person name="Ongeri F."/>
            <person name="Pham C."/>
            <person name="Simmons D."/>
            <person name="Wilczek-Boney K."/>
            <person name="Hale W."/>
            <person name="Jakkamsetti A."/>
            <person name="Pham P."/>
            <person name="Ruth R."/>
            <person name="San Lucas F."/>
            <person name="Warren J."/>
            <person name="Zhang J."/>
            <person name="Zhao Z."/>
            <person name="Zhou C."/>
            <person name="Zhu D."/>
            <person name="Lee S."/>
            <person name="Bess C."/>
            <person name="Blankenburg K."/>
            <person name="Forbes L."/>
            <person name="Fu Q."/>
            <person name="Gubbala S."/>
            <person name="Hirani K."/>
            <person name="Jayaseelan J.C."/>
            <person name="Lara F."/>
            <person name="Munidasa M."/>
            <person name="Palculict T."/>
            <person name="Patil S."/>
            <person name="Pu L.-L."/>
            <person name="Saada N."/>
            <person name="Tang L."/>
            <person name="Weissenberger G."/>
            <person name="Zhu Y."/>
            <person name="Hemphill L."/>
            <person name="Shang Y."/>
            <person name="Youmans B."/>
            <person name="Ayvaz T."/>
            <person name="Ross M."/>
            <person name="Santibanez J."/>
            <person name="Aqrawi P."/>
            <person name="Gross S."/>
            <person name="Joshi V."/>
            <person name="Fowler G."/>
            <person name="Nazareth L."/>
            <person name="Reid J."/>
            <person name="Worley K."/>
            <person name="Petrosino J."/>
            <person name="Highlander S."/>
            <person name="Gibbs R."/>
            <person name="Gibbs R."/>
        </authorList>
    </citation>
    <scope>NUCLEOTIDE SEQUENCE [LARGE SCALE GENOMIC DNA]</scope>
    <source>
        <strain evidence="20">ATCC 43063 / DSM 2711 / V125</strain>
    </source>
</reference>
<comment type="similarity">
    <text evidence="2 14 15">Belongs to the glutamine synthetase family.</text>
</comment>
<dbReference type="SUPFAM" id="SSF54368">
    <property type="entry name" value="Glutamine synthetase, N-terminal domain"/>
    <property type="match status" value="1"/>
</dbReference>
<evidence type="ECO:0000259" key="17">
    <source>
        <dbReference type="PROSITE" id="PS51986"/>
    </source>
</evidence>
<dbReference type="Gene3D" id="3.10.20.70">
    <property type="entry name" value="Glutamine synthetase, N-terminal domain"/>
    <property type="match status" value="1"/>
</dbReference>
<feature type="binding site" evidence="11">
    <location>
        <position position="393"/>
    </location>
    <ligand>
        <name>ATP</name>
        <dbReference type="ChEBI" id="CHEBI:30616"/>
    </ligand>
</feature>
<dbReference type="InterPro" id="IPR027303">
    <property type="entry name" value="Gln_synth_gly_rich_site"/>
</dbReference>
<feature type="binding site" evidence="10">
    <location>
        <position position="379"/>
    </location>
    <ligand>
        <name>L-glutamate</name>
        <dbReference type="ChEBI" id="CHEBI:29985"/>
    </ligand>
</feature>
<feature type="binding site" evidence="12">
    <location>
        <position position="170"/>
    </location>
    <ligand>
        <name>Mg(2+)</name>
        <dbReference type="ChEBI" id="CHEBI:18420"/>
        <label>1</label>
    </ligand>
</feature>
<keyword evidence="8 11" id="KW-0067">ATP-binding</keyword>
<keyword evidence="13" id="KW-0597">Phosphoprotein</keyword>
<evidence type="ECO:0000256" key="2">
    <source>
        <dbReference type="ARBA" id="ARBA00009897"/>
    </source>
</evidence>
<dbReference type="PANTHER" id="PTHR43407:SF1">
    <property type="entry name" value="LENGSIN"/>
    <property type="match status" value="1"/>
</dbReference>
<evidence type="ECO:0000256" key="8">
    <source>
        <dbReference type="ARBA" id="ARBA00022840"/>
    </source>
</evidence>
<dbReference type="NCBIfam" id="TIGR00653">
    <property type="entry name" value="GlnA"/>
    <property type="match status" value="1"/>
</dbReference>
<evidence type="ECO:0000313" key="19">
    <source>
        <dbReference type="EMBL" id="ADI67954.1"/>
    </source>
</evidence>
<dbReference type="Proteomes" id="UP000006742">
    <property type="component" value="Chromosome"/>
</dbReference>
<dbReference type="InterPro" id="IPR036651">
    <property type="entry name" value="Gln_synt_N_sf"/>
</dbReference>
<feature type="binding site" evidence="12">
    <location>
        <position position="398"/>
    </location>
    <ligand>
        <name>Mg(2+)</name>
        <dbReference type="ChEBI" id="CHEBI:18420"/>
        <label>1</label>
    </ligand>
</feature>
<feature type="binding site" evidence="10">
    <location>
        <position position="367"/>
    </location>
    <ligand>
        <name>L-glutamate</name>
        <dbReference type="ChEBI" id="CHEBI:29985"/>
    </ligand>
</feature>
<feature type="domain" description="GS beta-grasp" evidence="17">
    <location>
        <begin position="52"/>
        <end position="135"/>
    </location>
</feature>
<keyword evidence="7 11" id="KW-0547">Nucleotide-binding</keyword>
<dbReference type="PROSITE" id="PS51986">
    <property type="entry name" value="GS_BETA_GRASP"/>
    <property type="match status" value="1"/>
</dbReference>
<keyword evidence="12" id="KW-0479">Metal-binding</keyword>
<dbReference type="InterPro" id="IPR008146">
    <property type="entry name" value="Gln_synth_cat_dom"/>
</dbReference>
<dbReference type="SUPFAM" id="SSF55931">
    <property type="entry name" value="Glutamine synthetase/guanido kinase"/>
    <property type="match status" value="1"/>
</dbReference>
<protein>
    <recommendedName>
        <fullName evidence="4 16">Glutamine synthetase</fullName>
        <ecNumber evidence="3 16">6.3.1.2</ecNumber>
    </recommendedName>
</protein>
<dbReference type="InterPro" id="IPR027302">
    <property type="entry name" value="Gln_synth_N_conserv_site"/>
</dbReference>
<comment type="subcellular location">
    <subcellularLocation>
        <location evidence="1">Cytoplasm</location>
    </subcellularLocation>
</comment>
<feature type="binding site" evidence="10">
    <location>
        <position position="400"/>
    </location>
    <ligand>
        <name>L-glutamate</name>
        <dbReference type="ChEBI" id="CHEBI:29985"/>
    </ligand>
</feature>
<feature type="binding site" evidence="12">
    <location>
        <position position="259"/>
    </location>
    <ligand>
        <name>Mg(2+)</name>
        <dbReference type="ChEBI" id="CHEBI:18420"/>
        <label>1</label>
    </ligand>
</feature>
<dbReference type="InterPro" id="IPR004809">
    <property type="entry name" value="Gln_synth_I"/>
</dbReference>
<evidence type="ECO:0000256" key="6">
    <source>
        <dbReference type="ARBA" id="ARBA00022598"/>
    </source>
</evidence>
<comment type="catalytic activity">
    <reaction evidence="9 16">
        <text>L-glutamate + NH4(+) + ATP = L-glutamine + ADP + phosphate + H(+)</text>
        <dbReference type="Rhea" id="RHEA:16169"/>
        <dbReference type="ChEBI" id="CHEBI:15378"/>
        <dbReference type="ChEBI" id="CHEBI:28938"/>
        <dbReference type="ChEBI" id="CHEBI:29985"/>
        <dbReference type="ChEBI" id="CHEBI:30616"/>
        <dbReference type="ChEBI" id="CHEBI:43474"/>
        <dbReference type="ChEBI" id="CHEBI:58359"/>
        <dbReference type="ChEBI" id="CHEBI:456216"/>
        <dbReference type="EC" id="6.3.1.2"/>
    </reaction>
</comment>
<dbReference type="GO" id="GO:0006542">
    <property type="term" value="P:glutamine biosynthetic process"/>
    <property type="evidence" value="ECO:0007669"/>
    <property type="project" value="InterPro"/>
</dbReference>
<dbReference type="GO" id="GO:0016020">
    <property type="term" value="C:membrane"/>
    <property type="evidence" value="ECO:0007669"/>
    <property type="project" value="TreeGrafter"/>
</dbReference>
<dbReference type="EC" id="6.3.1.2" evidence="3 16"/>
<dbReference type="AlphaFoldDB" id="D6ZH46"/>
<evidence type="ECO:0000256" key="10">
    <source>
        <dbReference type="PIRSR" id="PIRSR604809-1"/>
    </source>
</evidence>
<evidence type="ECO:0000259" key="18">
    <source>
        <dbReference type="PROSITE" id="PS51987"/>
    </source>
</evidence>
<keyword evidence="12" id="KW-0460">Magnesium</keyword>
<name>D6ZH46_MOBCV</name>
<dbReference type="Gene3D" id="3.30.590.10">
    <property type="entry name" value="Glutamine synthetase/guanido kinase, catalytic domain"/>
    <property type="match status" value="1"/>
</dbReference>
<dbReference type="Pfam" id="PF03951">
    <property type="entry name" value="Gln-synt_N"/>
    <property type="match status" value="1"/>
</dbReference>
<feature type="binding site" evidence="11">
    <location>
        <position position="246"/>
    </location>
    <ligand>
        <name>ATP</name>
        <dbReference type="ChEBI" id="CHEBI:30616"/>
    </ligand>
</feature>
<keyword evidence="20" id="KW-1185">Reference proteome</keyword>
<feature type="domain" description="GS catalytic" evidence="18">
    <location>
        <begin position="143"/>
        <end position="510"/>
    </location>
</feature>
<evidence type="ECO:0000256" key="4">
    <source>
        <dbReference type="ARBA" id="ARBA00021364"/>
    </source>
</evidence>
<feature type="binding site" evidence="12">
    <location>
        <position position="308"/>
    </location>
    <ligand>
        <name>Mg(2+)</name>
        <dbReference type="ChEBI" id="CHEBI:18420"/>
        <label>1</label>
    </ligand>
</feature>
<dbReference type="STRING" id="548479.HMPREF0573_11635"/>
<dbReference type="InterPro" id="IPR008147">
    <property type="entry name" value="Gln_synt_N"/>
</dbReference>
<evidence type="ECO:0000256" key="15">
    <source>
        <dbReference type="RuleBase" id="RU000384"/>
    </source>
</evidence>
<gene>
    <name evidence="19" type="primary">glnA</name>
    <name evidence="19" type="ordered locus">HMPREF0573_11635</name>
</gene>
<feature type="binding site" evidence="10">
    <location>
        <position position="361"/>
    </location>
    <ligand>
        <name>L-glutamate</name>
        <dbReference type="ChEBI" id="CHEBI:29985"/>
    </ligand>
</feature>
<comment type="cofactor">
    <cofactor evidence="12">
        <name>Mg(2+)</name>
        <dbReference type="ChEBI" id="CHEBI:18420"/>
    </cofactor>
    <text evidence="12">Binds 2 Mg(2+) ions per subunit.</text>
</comment>
<feature type="binding site" evidence="11">
    <location>
        <begin position="310"/>
        <end position="312"/>
    </location>
    <ligand>
        <name>ATP</name>
        <dbReference type="ChEBI" id="CHEBI:30616"/>
    </ligand>
</feature>
<evidence type="ECO:0000256" key="7">
    <source>
        <dbReference type="ARBA" id="ARBA00022741"/>
    </source>
</evidence>
<feature type="binding site" evidence="12">
    <location>
        <position position="251"/>
    </location>
    <ligand>
        <name>Mg(2+)</name>
        <dbReference type="ChEBI" id="CHEBI:18420"/>
        <label>1</label>
    </ligand>
</feature>
<dbReference type="GO" id="GO:0046872">
    <property type="term" value="F:metal ion binding"/>
    <property type="evidence" value="ECO:0007669"/>
    <property type="project" value="UniProtKB-KW"/>
</dbReference>
<dbReference type="GO" id="GO:0005737">
    <property type="term" value="C:cytoplasm"/>
    <property type="evidence" value="ECO:0007669"/>
    <property type="project" value="UniProtKB-SubCell"/>
</dbReference>
<dbReference type="PROSITE" id="PS00180">
    <property type="entry name" value="GLNA_1"/>
    <property type="match status" value="1"/>
</dbReference>
<evidence type="ECO:0000256" key="1">
    <source>
        <dbReference type="ARBA" id="ARBA00004496"/>
    </source>
</evidence>
<dbReference type="InterPro" id="IPR014746">
    <property type="entry name" value="Gln_synth/guanido_kin_cat_dom"/>
</dbReference>
<feature type="binding site" evidence="12">
    <location>
        <position position="168"/>
    </location>
    <ligand>
        <name>Mg(2+)</name>
        <dbReference type="ChEBI" id="CHEBI:18420"/>
        <label>1</label>
    </ligand>
</feature>
<evidence type="ECO:0000313" key="20">
    <source>
        <dbReference type="Proteomes" id="UP000006742"/>
    </source>
</evidence>
<dbReference type="GO" id="GO:0004356">
    <property type="term" value="F:glutamine synthetase activity"/>
    <property type="evidence" value="ECO:0007669"/>
    <property type="project" value="UniProtKB-EC"/>
</dbReference>
<evidence type="ECO:0000256" key="16">
    <source>
        <dbReference type="RuleBase" id="RU004356"/>
    </source>
</evidence>
<evidence type="ECO:0000256" key="3">
    <source>
        <dbReference type="ARBA" id="ARBA00012937"/>
    </source>
</evidence>
<dbReference type="SMART" id="SM01230">
    <property type="entry name" value="Gln-synt_C"/>
    <property type="match status" value="1"/>
</dbReference>
<dbReference type="EMBL" id="CP001992">
    <property type="protein sequence ID" value="ADI67954.1"/>
    <property type="molecule type" value="Genomic_DNA"/>
</dbReference>
<dbReference type="PANTHER" id="PTHR43407">
    <property type="entry name" value="GLUTAMINE SYNTHETASE"/>
    <property type="match status" value="1"/>
</dbReference>
<sequence length="510" mass="57327">MPSPDKICGRADLADPWGKGKNRMVNMYKFYLAGGSGMFNDSQSVINFVKEKNIRFIDVRFSDLYGTMQHLTIPTNMLEETLTEGMMFDGSSINGFTAIHESDMKLIPDPTAAFVDPFRKEPTLVLYSSIVDPFTNEPFSRDPRGVTQKAEAYLKSTGIADTAFLAPEPEFYIFDSIQFRTDPHDTFVKIGSRESPETSGDWEDGHNLGNKMPFQAGYVPVPPMDATADDRDAIVRALQETGFEIERAHHEVGASGQQEINYTYSTLLHAADNLTVFKYIVKNKAIELGKTVTFMPKPLWGQAGSGMHCHVSLWKDGNPLFYGENGYGGLSDMARWFIGGLLRHAAAILPFTNPSINSFRRLVPGFEAPVNLVYSARNRSACIRIPVTGTSPKAKRVEYRVPDTSANPYLAFPAILMAGLDGIRNRIEPADPIDKDLYELPPEEYRDIEKLPPSLDLALNALEDDYEFLTEGDVFTTDLLETWIRLKRENEVQKLFVHPHPLEFELYYNC</sequence>
<dbReference type="GO" id="GO:0019740">
    <property type="term" value="P:nitrogen utilization"/>
    <property type="evidence" value="ECO:0007669"/>
    <property type="project" value="TreeGrafter"/>
</dbReference>